<evidence type="ECO:0000256" key="1">
    <source>
        <dbReference type="SAM" id="MobiDB-lite"/>
    </source>
</evidence>
<name>A0A0E0P5V1_ORYRU</name>
<accession>A0A0E0P5V1</accession>
<sequence length="103" mass="11038">MFTCCSIISLWNQPVAWHLETRQPEAREYQQSTQLVECGGGGERPSRQEPPRCQRGQWSAATAPGKNFAVGNHHGVGEGRLRCSAAEAGKDVVVGNHHGASGG</sequence>
<dbReference type="Gramene" id="ORUFI04G04650.1">
    <property type="protein sequence ID" value="ORUFI04G04650.1"/>
    <property type="gene ID" value="ORUFI04G04650"/>
</dbReference>
<reference evidence="2" key="2">
    <citation type="submission" date="2015-06" db="UniProtKB">
        <authorList>
            <consortium name="EnsemblPlants"/>
        </authorList>
    </citation>
    <scope>IDENTIFICATION</scope>
</reference>
<proteinExistence type="predicted"/>
<dbReference type="EnsemblPlants" id="ORUFI04G04650.1">
    <property type="protein sequence ID" value="ORUFI04G04650.1"/>
    <property type="gene ID" value="ORUFI04G04650"/>
</dbReference>
<reference evidence="3" key="1">
    <citation type="submission" date="2013-06" db="EMBL/GenBank/DDBJ databases">
        <authorList>
            <person name="Zhao Q."/>
        </authorList>
    </citation>
    <scope>NUCLEOTIDE SEQUENCE</scope>
    <source>
        <strain evidence="3">cv. W1943</strain>
    </source>
</reference>
<organism evidence="2 3">
    <name type="scientific">Oryza rufipogon</name>
    <name type="common">Brownbeard rice</name>
    <name type="synonym">Asian wild rice</name>
    <dbReference type="NCBI Taxonomy" id="4529"/>
    <lineage>
        <taxon>Eukaryota</taxon>
        <taxon>Viridiplantae</taxon>
        <taxon>Streptophyta</taxon>
        <taxon>Embryophyta</taxon>
        <taxon>Tracheophyta</taxon>
        <taxon>Spermatophyta</taxon>
        <taxon>Magnoliopsida</taxon>
        <taxon>Liliopsida</taxon>
        <taxon>Poales</taxon>
        <taxon>Poaceae</taxon>
        <taxon>BOP clade</taxon>
        <taxon>Oryzoideae</taxon>
        <taxon>Oryzeae</taxon>
        <taxon>Oryzinae</taxon>
        <taxon>Oryza</taxon>
    </lineage>
</organism>
<feature type="region of interest" description="Disordered" evidence="1">
    <location>
        <begin position="37"/>
        <end position="67"/>
    </location>
</feature>
<dbReference type="HOGENOM" id="CLU_2268200_0_0_1"/>
<keyword evidence="3" id="KW-1185">Reference proteome</keyword>
<dbReference type="AlphaFoldDB" id="A0A0E0P5V1"/>
<evidence type="ECO:0000313" key="3">
    <source>
        <dbReference type="Proteomes" id="UP000008022"/>
    </source>
</evidence>
<dbReference type="Proteomes" id="UP000008022">
    <property type="component" value="Unassembled WGS sequence"/>
</dbReference>
<protein>
    <submittedName>
        <fullName evidence="2">Uncharacterized protein</fullName>
    </submittedName>
</protein>
<evidence type="ECO:0000313" key="2">
    <source>
        <dbReference type="EnsemblPlants" id="ORUFI04G04650.1"/>
    </source>
</evidence>